<protein>
    <recommendedName>
        <fullName evidence="4">BED-type domain-containing protein</fullName>
    </recommendedName>
</protein>
<dbReference type="Proteomes" id="UP000053558">
    <property type="component" value="Unassembled WGS sequence"/>
</dbReference>
<dbReference type="OrthoDB" id="2689403at2759"/>
<proteinExistence type="predicted"/>
<dbReference type="AlphaFoldDB" id="A0A5M3N623"/>
<evidence type="ECO:0000313" key="3">
    <source>
        <dbReference type="Proteomes" id="UP000053558"/>
    </source>
</evidence>
<dbReference type="RefSeq" id="XP_007762676.1">
    <property type="nucleotide sequence ID" value="XM_007764486.1"/>
</dbReference>
<gene>
    <name evidence="2" type="ORF">CONPUDRAFT_68854</name>
</gene>
<reference evidence="3" key="1">
    <citation type="journal article" date="2012" name="Science">
        <title>The Paleozoic origin of enzymatic lignin decomposition reconstructed from 31 fungal genomes.</title>
        <authorList>
            <person name="Floudas D."/>
            <person name="Binder M."/>
            <person name="Riley R."/>
            <person name="Barry K."/>
            <person name="Blanchette R.A."/>
            <person name="Henrissat B."/>
            <person name="Martinez A.T."/>
            <person name="Otillar R."/>
            <person name="Spatafora J.W."/>
            <person name="Yadav J.S."/>
            <person name="Aerts A."/>
            <person name="Benoit I."/>
            <person name="Boyd A."/>
            <person name="Carlson A."/>
            <person name="Copeland A."/>
            <person name="Coutinho P.M."/>
            <person name="de Vries R.P."/>
            <person name="Ferreira P."/>
            <person name="Findley K."/>
            <person name="Foster B."/>
            <person name="Gaskell J."/>
            <person name="Glotzer D."/>
            <person name="Gorecki P."/>
            <person name="Heitman J."/>
            <person name="Hesse C."/>
            <person name="Hori C."/>
            <person name="Igarashi K."/>
            <person name="Jurgens J.A."/>
            <person name="Kallen N."/>
            <person name="Kersten P."/>
            <person name="Kohler A."/>
            <person name="Kuees U."/>
            <person name="Kumar T.K.A."/>
            <person name="Kuo A."/>
            <person name="LaButti K."/>
            <person name="Larrondo L.F."/>
            <person name="Lindquist E."/>
            <person name="Ling A."/>
            <person name="Lombard V."/>
            <person name="Lucas S."/>
            <person name="Lundell T."/>
            <person name="Martin R."/>
            <person name="McLaughlin D.J."/>
            <person name="Morgenstern I."/>
            <person name="Morin E."/>
            <person name="Murat C."/>
            <person name="Nagy L.G."/>
            <person name="Nolan M."/>
            <person name="Ohm R.A."/>
            <person name="Patyshakuliyeva A."/>
            <person name="Rokas A."/>
            <person name="Ruiz-Duenas F.J."/>
            <person name="Sabat G."/>
            <person name="Salamov A."/>
            <person name="Samejima M."/>
            <person name="Schmutz J."/>
            <person name="Slot J.C."/>
            <person name="St John F."/>
            <person name="Stenlid J."/>
            <person name="Sun H."/>
            <person name="Sun S."/>
            <person name="Syed K."/>
            <person name="Tsang A."/>
            <person name="Wiebenga A."/>
            <person name="Young D."/>
            <person name="Pisabarro A."/>
            <person name="Eastwood D.C."/>
            <person name="Martin F."/>
            <person name="Cullen D."/>
            <person name="Grigoriev I.V."/>
            <person name="Hibbett D.S."/>
        </authorList>
    </citation>
    <scope>NUCLEOTIDE SEQUENCE [LARGE SCALE GENOMIC DNA]</scope>
    <source>
        <strain evidence="3">RWD-64-598 SS2</strain>
    </source>
</reference>
<organism evidence="2 3">
    <name type="scientific">Coniophora puteana (strain RWD-64-598)</name>
    <name type="common">Brown rot fungus</name>
    <dbReference type="NCBI Taxonomy" id="741705"/>
    <lineage>
        <taxon>Eukaryota</taxon>
        <taxon>Fungi</taxon>
        <taxon>Dikarya</taxon>
        <taxon>Basidiomycota</taxon>
        <taxon>Agaricomycotina</taxon>
        <taxon>Agaricomycetes</taxon>
        <taxon>Agaricomycetidae</taxon>
        <taxon>Boletales</taxon>
        <taxon>Coniophorineae</taxon>
        <taxon>Coniophoraceae</taxon>
        <taxon>Coniophora</taxon>
    </lineage>
</organism>
<feature type="region of interest" description="Disordered" evidence="1">
    <location>
        <begin position="334"/>
        <end position="358"/>
    </location>
</feature>
<evidence type="ECO:0000313" key="2">
    <source>
        <dbReference type="EMBL" id="EIW86305.1"/>
    </source>
</evidence>
<dbReference type="GeneID" id="19208706"/>
<evidence type="ECO:0008006" key="4">
    <source>
        <dbReference type="Google" id="ProtNLM"/>
    </source>
</evidence>
<dbReference type="KEGG" id="cput:CONPUDRAFT_68854"/>
<comment type="caution">
    <text evidence="2">The sequence shown here is derived from an EMBL/GenBank/DDBJ whole genome shotgun (WGS) entry which is preliminary data.</text>
</comment>
<name>A0A5M3N623_CONPW</name>
<accession>A0A5M3N623</accession>
<feature type="compositionally biased region" description="Polar residues" evidence="1">
    <location>
        <begin position="334"/>
        <end position="348"/>
    </location>
</feature>
<sequence length="358" mass="39705">MPTPSSMMSVATLLVKGARSMIKKTKVLKLKAKHLQRDSGPGEQGIAAKGAGSNNKGSDGQGAIRAVEECEANTHHNGARGPVNESMQFWTGPKAISSAKEGKQWEFKCKLCTVGLGRVHTIPCMTDSTNYNEEEKHAPLGNLATHLKHKHECEVGHQHKRTHDTGNNSDGEGEMHNAILAKMLEQGCLNPLHSLSQQGFNQYFAAYILESHHPFTTGKIASLCILFEYIKCCFTLPTDTTHLISITMDNASANKVIAEVVCNLLQNCYKIPFHPKNSQICCAAHIINLVVQKILLTLRLVDQDPTAHDYYEEENKHFLLNFDLDTENKDQQATEADNYNNPNPSEQHQMAIRQLTPI</sequence>
<feature type="region of interest" description="Disordered" evidence="1">
    <location>
        <begin position="33"/>
        <end position="61"/>
    </location>
</feature>
<keyword evidence="3" id="KW-1185">Reference proteome</keyword>
<dbReference type="EMBL" id="JH711573">
    <property type="protein sequence ID" value="EIW86305.1"/>
    <property type="molecule type" value="Genomic_DNA"/>
</dbReference>
<evidence type="ECO:0000256" key="1">
    <source>
        <dbReference type="SAM" id="MobiDB-lite"/>
    </source>
</evidence>